<name>Q8PV58_METMA</name>
<gene>
    <name evidence="1" type="ordered locus">MM_2116</name>
</gene>
<dbReference type="KEGG" id="mma:MM_2116"/>
<dbReference type="AlphaFoldDB" id="Q8PV58"/>
<dbReference type="EMBL" id="AE008384">
    <property type="protein sequence ID" value="AAM31812.1"/>
    <property type="molecule type" value="Genomic_DNA"/>
</dbReference>
<evidence type="ECO:0000313" key="2">
    <source>
        <dbReference type="Proteomes" id="UP000000595"/>
    </source>
</evidence>
<organism evidence="1 2">
    <name type="scientific">Methanosarcina mazei (strain ATCC BAA-159 / DSM 3647 / Goe1 / Go1 / JCM 11833 / OCM 88)</name>
    <name type="common">Methanosarcina frisia</name>
    <dbReference type="NCBI Taxonomy" id="192952"/>
    <lineage>
        <taxon>Archaea</taxon>
        <taxon>Methanobacteriati</taxon>
        <taxon>Methanobacteriota</taxon>
        <taxon>Stenosarchaea group</taxon>
        <taxon>Methanomicrobia</taxon>
        <taxon>Methanosarcinales</taxon>
        <taxon>Methanosarcinaceae</taxon>
        <taxon>Methanosarcina</taxon>
    </lineage>
</organism>
<accession>Q8PV58</accession>
<sequence>MYVCLLNNVIVGSNSQESKYFSNRNLWMKARYTSGYLMITFTSPSFYPHKYLFTLIIRVFILCQTTGHRFLLPGYKVSEKYF</sequence>
<proteinExistence type="predicted"/>
<evidence type="ECO:0000313" key="1">
    <source>
        <dbReference type="EMBL" id="AAM31812.1"/>
    </source>
</evidence>
<reference evidence="1 2" key="1">
    <citation type="journal article" date="2002" name="J. Mol. Microbiol. Biotechnol.">
        <title>The genome of Methanosarcina mazei: evidence for lateral gene transfer between Bacteria and Archaea.</title>
        <authorList>
            <person name="Deppenmeier U."/>
            <person name="Johann A."/>
            <person name="Hartsch T."/>
            <person name="Merkl R."/>
            <person name="Schmitz R.A."/>
            <person name="Martinez-Arias R."/>
            <person name="Henne A."/>
            <person name="Wiezer A."/>
            <person name="Baumer S."/>
            <person name="Jacobi C."/>
            <person name="Bruggemann H."/>
            <person name="Lienard T."/>
            <person name="Christmann A."/>
            <person name="Bomeke M."/>
            <person name="Steckel S."/>
            <person name="Bhattacharyya A."/>
            <person name="Lykidis A."/>
            <person name="Overbeek R."/>
            <person name="Klenk H.P."/>
            <person name="Gunsalus R.P."/>
            <person name="Fritz H.J."/>
            <person name="Gottschalk G."/>
        </authorList>
    </citation>
    <scope>NUCLEOTIDE SEQUENCE [LARGE SCALE GENOMIC DNA]</scope>
    <source>
        <strain evidence="2">ATCC BAA-159 / DSM 3647 / Goe1 / Go1 / JCM 11833 / OCM 88</strain>
    </source>
</reference>
<protein>
    <submittedName>
        <fullName evidence="1">Uncharacterized protein</fullName>
    </submittedName>
</protein>
<dbReference type="HOGENOM" id="CLU_2550307_0_0_2"/>
<dbReference type="Proteomes" id="UP000000595">
    <property type="component" value="Chromosome"/>
</dbReference>